<proteinExistence type="predicted"/>
<protein>
    <submittedName>
        <fullName evidence="1">Uncharacterized protein</fullName>
    </submittedName>
</protein>
<name>A0AAN7PP96_MYCAM</name>
<reference evidence="1 2" key="1">
    <citation type="journal article" date="2023" name="J. Hered.">
        <title>Chromosome-level genome of the wood stork (Mycteria americana) provides insight into avian chromosome evolution.</title>
        <authorList>
            <person name="Flamio R. Jr."/>
            <person name="Ramstad K.M."/>
        </authorList>
    </citation>
    <scope>NUCLEOTIDE SEQUENCE [LARGE SCALE GENOMIC DNA]</scope>
    <source>
        <strain evidence="1">JAX WOST 10</strain>
    </source>
</reference>
<evidence type="ECO:0000313" key="2">
    <source>
        <dbReference type="Proteomes" id="UP001333110"/>
    </source>
</evidence>
<dbReference type="EMBL" id="JAUNZN010000002">
    <property type="protein sequence ID" value="KAK4826326.1"/>
    <property type="molecule type" value="Genomic_DNA"/>
</dbReference>
<comment type="caution">
    <text evidence="1">The sequence shown here is derived from an EMBL/GenBank/DDBJ whole genome shotgun (WGS) entry which is preliminary data.</text>
</comment>
<dbReference type="AlphaFoldDB" id="A0AAN7PP96"/>
<keyword evidence="2" id="KW-1185">Reference proteome</keyword>
<accession>A0AAN7PP96</accession>
<evidence type="ECO:0000313" key="1">
    <source>
        <dbReference type="EMBL" id="KAK4826326.1"/>
    </source>
</evidence>
<organism evidence="1 2">
    <name type="scientific">Mycteria americana</name>
    <name type="common">Wood stork</name>
    <dbReference type="NCBI Taxonomy" id="33587"/>
    <lineage>
        <taxon>Eukaryota</taxon>
        <taxon>Metazoa</taxon>
        <taxon>Chordata</taxon>
        <taxon>Craniata</taxon>
        <taxon>Vertebrata</taxon>
        <taxon>Euteleostomi</taxon>
        <taxon>Archelosauria</taxon>
        <taxon>Archosauria</taxon>
        <taxon>Dinosauria</taxon>
        <taxon>Saurischia</taxon>
        <taxon>Theropoda</taxon>
        <taxon>Coelurosauria</taxon>
        <taxon>Aves</taxon>
        <taxon>Neognathae</taxon>
        <taxon>Neoaves</taxon>
        <taxon>Aequornithes</taxon>
        <taxon>Ciconiiformes</taxon>
        <taxon>Ciconiidae</taxon>
        <taxon>Mycteria</taxon>
    </lineage>
</organism>
<gene>
    <name evidence="1" type="ORF">QYF61_007411</name>
</gene>
<dbReference type="Proteomes" id="UP001333110">
    <property type="component" value="Unassembled WGS sequence"/>
</dbReference>
<sequence>MLAGPDPLVILYMPCDSTQDDLLHQLPRHRVWPPQNGKCGCQSPVSLSWSLQGWTVAEPSQSECIQIHLSHFNLSSLIHLLVVLMFFSGPTLGHLFLRLVIWDSIQKPSTSDAFPQDDRTLWISPWQLAGLCVHPCGGRFSVYWTPVQVKANCGLHSAAKGIEEKALAISIVAYHLAAFDSSSSQRKRYKTSQRPGTLKAKKGLCLEHHKVMGQCLKITKLRENMVAMFTAKNHNLLNKLDTWNYPHVPLLASGNCCSYPWTHEEIRQNALWTEVNPTEATRTVRGLELLTYKVRLRKLGLFSLEKRCLKGDLTTLCNCLIGGCKEDKIRLLSDMDKDGIRGNRHKLQHRSKILGKRLSQQGWSNLEQGQREGVDSPSIEILET</sequence>